<organism evidence="12 13">
    <name type="scientific">Pontiella sulfatireligans</name>
    <dbReference type="NCBI Taxonomy" id="2750658"/>
    <lineage>
        <taxon>Bacteria</taxon>
        <taxon>Pseudomonadati</taxon>
        <taxon>Kiritimatiellota</taxon>
        <taxon>Kiritimatiellia</taxon>
        <taxon>Kiritimatiellales</taxon>
        <taxon>Pontiellaceae</taxon>
        <taxon>Pontiella</taxon>
    </lineage>
</organism>
<feature type="binding site" evidence="9">
    <location>
        <position position="112"/>
    </location>
    <ligand>
        <name>substrate</name>
    </ligand>
</feature>
<evidence type="ECO:0000256" key="2">
    <source>
        <dbReference type="ARBA" id="ARBA00010541"/>
    </source>
</evidence>
<evidence type="ECO:0000256" key="1">
    <source>
        <dbReference type="ARBA" id="ARBA00004418"/>
    </source>
</evidence>
<dbReference type="Pfam" id="PF13180">
    <property type="entry name" value="PDZ_2"/>
    <property type="match status" value="1"/>
</dbReference>
<dbReference type="PRINTS" id="PR00834">
    <property type="entry name" value="PROTEASES2C"/>
</dbReference>
<keyword evidence="5" id="KW-0677">Repeat</keyword>
<dbReference type="SUPFAM" id="SSF50494">
    <property type="entry name" value="Trypsin-like serine proteases"/>
    <property type="match status" value="1"/>
</dbReference>
<dbReference type="NCBIfam" id="TIGR02037">
    <property type="entry name" value="degP_htrA_DO"/>
    <property type="match status" value="1"/>
</dbReference>
<feature type="chain" id="PRO_5025655391" evidence="10">
    <location>
        <begin position="22"/>
        <end position="468"/>
    </location>
</feature>
<reference evidence="12 13" key="1">
    <citation type="submission" date="2019-04" db="EMBL/GenBank/DDBJ databases">
        <authorList>
            <person name="Van Vliet M D."/>
        </authorList>
    </citation>
    <scope>NUCLEOTIDE SEQUENCE [LARGE SCALE GENOMIC DNA]</scope>
    <source>
        <strain evidence="12 13">F21</strain>
    </source>
</reference>
<dbReference type="SMART" id="SM00228">
    <property type="entry name" value="PDZ"/>
    <property type="match status" value="2"/>
</dbReference>
<feature type="binding site" evidence="9">
    <location>
        <begin position="215"/>
        <end position="217"/>
    </location>
    <ligand>
        <name>substrate</name>
    </ligand>
</feature>
<keyword evidence="4 10" id="KW-0732">Signal</keyword>
<dbReference type="InterPro" id="IPR011782">
    <property type="entry name" value="Pept_S1C_Do"/>
</dbReference>
<keyword evidence="7" id="KW-0378">Hydrolase</keyword>
<name>A0A6C2UJ18_9BACT</name>
<evidence type="ECO:0000313" key="13">
    <source>
        <dbReference type="Proteomes" id="UP000346198"/>
    </source>
</evidence>
<dbReference type="InterPro" id="IPR001478">
    <property type="entry name" value="PDZ"/>
</dbReference>
<keyword evidence="6" id="KW-0574">Periplasm</keyword>
<keyword evidence="3 12" id="KW-0645">Protease</keyword>
<dbReference type="GO" id="GO:0042597">
    <property type="term" value="C:periplasmic space"/>
    <property type="evidence" value="ECO:0007669"/>
    <property type="project" value="UniProtKB-SubCell"/>
</dbReference>
<dbReference type="Pfam" id="PF17820">
    <property type="entry name" value="PDZ_6"/>
    <property type="match status" value="1"/>
</dbReference>
<evidence type="ECO:0000256" key="7">
    <source>
        <dbReference type="ARBA" id="ARBA00022801"/>
    </source>
</evidence>
<proteinExistence type="inferred from homology"/>
<dbReference type="Gene3D" id="2.30.42.10">
    <property type="match status" value="2"/>
</dbReference>
<dbReference type="FunFam" id="2.40.10.10:FF:000001">
    <property type="entry name" value="Periplasmic serine protease DegS"/>
    <property type="match status" value="1"/>
</dbReference>
<dbReference type="SUPFAM" id="SSF50156">
    <property type="entry name" value="PDZ domain-like"/>
    <property type="match status" value="2"/>
</dbReference>
<feature type="domain" description="PDZ" evidence="11">
    <location>
        <begin position="357"/>
        <end position="435"/>
    </location>
</feature>
<accession>A0A6C2UJ18</accession>
<dbReference type="InterPro" id="IPR036034">
    <property type="entry name" value="PDZ_sf"/>
</dbReference>
<dbReference type="CDD" id="cd10839">
    <property type="entry name" value="cpPDZ1_DegP-like"/>
    <property type="match status" value="1"/>
</dbReference>
<dbReference type="PANTHER" id="PTHR22939:SF129">
    <property type="entry name" value="SERINE PROTEASE HTRA2, MITOCHONDRIAL"/>
    <property type="match status" value="1"/>
</dbReference>
<dbReference type="EMBL" id="CAAHFH010000001">
    <property type="protein sequence ID" value="VGO20210.1"/>
    <property type="molecule type" value="Genomic_DNA"/>
</dbReference>
<dbReference type="Proteomes" id="UP000346198">
    <property type="component" value="Unassembled WGS sequence"/>
</dbReference>
<dbReference type="RefSeq" id="WP_136061648.1">
    <property type="nucleotide sequence ID" value="NZ_CAAHFH010000001.1"/>
</dbReference>
<evidence type="ECO:0000256" key="4">
    <source>
        <dbReference type="ARBA" id="ARBA00022729"/>
    </source>
</evidence>
<evidence type="ECO:0000256" key="3">
    <source>
        <dbReference type="ARBA" id="ARBA00022670"/>
    </source>
</evidence>
<dbReference type="GO" id="GO:0006508">
    <property type="term" value="P:proteolysis"/>
    <property type="evidence" value="ECO:0007669"/>
    <property type="project" value="UniProtKB-KW"/>
</dbReference>
<evidence type="ECO:0000259" key="11">
    <source>
        <dbReference type="PROSITE" id="PS50106"/>
    </source>
</evidence>
<evidence type="ECO:0000256" key="10">
    <source>
        <dbReference type="SAM" id="SignalP"/>
    </source>
</evidence>
<dbReference type="AlphaFoldDB" id="A0A6C2UJ18"/>
<evidence type="ECO:0000256" key="8">
    <source>
        <dbReference type="ARBA" id="ARBA00022825"/>
    </source>
</evidence>
<dbReference type="InterPro" id="IPR009003">
    <property type="entry name" value="Peptidase_S1_PA"/>
</dbReference>
<dbReference type="Gene3D" id="2.40.10.120">
    <property type="match status" value="1"/>
</dbReference>
<dbReference type="InterPro" id="IPR001940">
    <property type="entry name" value="Peptidase_S1C"/>
</dbReference>
<protein>
    <submittedName>
        <fullName evidence="12">Periplasmic serine endoprotease DegP</fullName>
    </submittedName>
</protein>
<keyword evidence="8" id="KW-0720">Serine protease</keyword>
<gene>
    <name evidence="12" type="primary">degP_1</name>
    <name evidence="12" type="ORF">SCARR_02271</name>
</gene>
<comment type="subcellular location">
    <subcellularLocation>
        <location evidence="1">Periplasm</location>
    </subcellularLocation>
</comment>
<evidence type="ECO:0000256" key="6">
    <source>
        <dbReference type="ARBA" id="ARBA00022764"/>
    </source>
</evidence>
<dbReference type="InterPro" id="IPR041489">
    <property type="entry name" value="PDZ_6"/>
</dbReference>
<evidence type="ECO:0000313" key="12">
    <source>
        <dbReference type="EMBL" id="VGO20210.1"/>
    </source>
</evidence>
<dbReference type="PANTHER" id="PTHR22939">
    <property type="entry name" value="SERINE PROTEASE FAMILY S1C HTRA-RELATED"/>
    <property type="match status" value="1"/>
</dbReference>
<comment type="similarity">
    <text evidence="2">Belongs to the peptidase S1C family.</text>
</comment>
<dbReference type="PROSITE" id="PS50106">
    <property type="entry name" value="PDZ"/>
    <property type="match status" value="2"/>
</dbReference>
<sequence length="468" mass="49734">MKKMNSVVMGAVLGLALVAGAAESAKTDVLRETGSAFAQIAKQALPAVVFVDVETTVEVPQYGYRYQPFQDSLGRRGQLAIPQELEPKKYSQEGQGSGFIISKDGYILTNNHVVKDADRITVTLGDERKFSAKVIGSDPKTEVALIKIDDPHELPYLELGNSDELEVGEWVLAAGNPFGLSQTLTAGIVSAKGRSEVGIAEYGNFIQTDAAINPGNSGGPLLNVDGEVVGINTAIYTRTGGYMGIGFAIPINQAIQIKDQLVKHGKISRSVLGIYIQDVDEELAKSFGLEEKGGILISDVVEDSAAEEARLEEGDIIVEMDGKKVGKVAAFRNRVASTPPDSTLKLKVFRNGKYKKISAITKEMEGGGVVADSGLLEKIGLSVDALDGDAARQLGCGGEQGVLVAEVGQDSPAWRAGLKPGQIIASIDRKPIGNVEEFMQALSEVEDGRVLFLVADGRGSRFVVVSIE</sequence>
<feature type="signal peptide" evidence="10">
    <location>
        <begin position="1"/>
        <end position="21"/>
    </location>
</feature>
<feature type="binding site" evidence="9">
    <location>
        <position position="54"/>
    </location>
    <ligand>
        <name>substrate</name>
    </ligand>
</feature>
<keyword evidence="13" id="KW-1185">Reference proteome</keyword>
<dbReference type="GO" id="GO:0004252">
    <property type="term" value="F:serine-type endopeptidase activity"/>
    <property type="evidence" value="ECO:0007669"/>
    <property type="project" value="InterPro"/>
</dbReference>
<evidence type="ECO:0000256" key="9">
    <source>
        <dbReference type="PIRSR" id="PIRSR611782-2"/>
    </source>
</evidence>
<feature type="domain" description="PDZ" evidence="11">
    <location>
        <begin position="261"/>
        <end position="325"/>
    </location>
</feature>
<dbReference type="Pfam" id="PF13365">
    <property type="entry name" value="Trypsin_2"/>
    <property type="match status" value="1"/>
</dbReference>
<evidence type="ECO:0000256" key="5">
    <source>
        <dbReference type="ARBA" id="ARBA00022737"/>
    </source>
</evidence>